<dbReference type="PANTHER" id="PTHR46228:SF2">
    <property type="entry name" value="KELCH REPEAT PROTEIN (AFU_ORTHOLOGUE AFUA_4G14350)"/>
    <property type="match status" value="1"/>
</dbReference>
<evidence type="ECO:0000256" key="2">
    <source>
        <dbReference type="ARBA" id="ARBA00022737"/>
    </source>
</evidence>
<dbReference type="SUPFAM" id="SSF117281">
    <property type="entry name" value="Kelch motif"/>
    <property type="match status" value="2"/>
</dbReference>
<evidence type="ECO:0000313" key="5">
    <source>
        <dbReference type="Proteomes" id="UP001374579"/>
    </source>
</evidence>
<keyword evidence="2" id="KW-0677">Repeat</keyword>
<sequence>MWSYLRRLRNRVFHLLVPGSHPSTMAGEHRCRSRCGHVSFCDGVSLYVWGGYIMDGNGAMPMPGDHLWIYHKNFDCWKCQKCTGDIPRGTSGASCVLVHPYAYIICGHRAQYHDDRVYRLHLTEFRWELLNLQGDTISARDKFAAWGFDKKIYCFGGYGPDPQTQSGWLFENGQYVTDQGENNNPWYPYGWNNQLLILDPSTFQWSNPKCSGPVPLPRAAHAAAVLGEKVFIFGGRHQLRRMNDLHCLDLDTLTWSGEITTTGPQPAGRSWHTWSAVSEDKIFLYGGFTQTEVVLDDAWIFTASMSNWTVVVLHSACPRLWHSAVVTKAKDVLIFGGCIANISNNVEAETGFSNRVIKFHLQPSSLKLLCLEHVFHHYKSEDWMYLPEQLQWWLKEKEGVRDRWLALPEQIRLEMGPHSEEAHEHSTKFGLGGGDPGI</sequence>
<keyword evidence="1" id="KW-0880">Kelch repeat</keyword>
<gene>
    <name evidence="4" type="ORF">V1264_019000</name>
</gene>
<keyword evidence="5" id="KW-1185">Reference proteome</keyword>
<dbReference type="PANTHER" id="PTHR46228">
    <property type="entry name" value="KELCH DOMAIN-CONTAINING PROTEIN"/>
    <property type="match status" value="1"/>
</dbReference>
<feature type="region of interest" description="Disordered" evidence="3">
    <location>
        <begin position="417"/>
        <end position="438"/>
    </location>
</feature>
<feature type="compositionally biased region" description="Basic and acidic residues" evidence="3">
    <location>
        <begin position="417"/>
        <end position="427"/>
    </location>
</feature>
<organism evidence="4 5">
    <name type="scientific">Littorina saxatilis</name>
    <dbReference type="NCBI Taxonomy" id="31220"/>
    <lineage>
        <taxon>Eukaryota</taxon>
        <taxon>Metazoa</taxon>
        <taxon>Spiralia</taxon>
        <taxon>Lophotrochozoa</taxon>
        <taxon>Mollusca</taxon>
        <taxon>Gastropoda</taxon>
        <taxon>Caenogastropoda</taxon>
        <taxon>Littorinimorpha</taxon>
        <taxon>Littorinoidea</taxon>
        <taxon>Littorinidae</taxon>
        <taxon>Littorina</taxon>
    </lineage>
</organism>
<protein>
    <submittedName>
        <fullName evidence="4">Uncharacterized protein</fullName>
    </submittedName>
</protein>
<comment type="caution">
    <text evidence="4">The sequence shown here is derived from an EMBL/GenBank/DDBJ whole genome shotgun (WGS) entry which is preliminary data.</text>
</comment>
<reference evidence="4 5" key="1">
    <citation type="submission" date="2024-02" db="EMBL/GenBank/DDBJ databases">
        <title>Chromosome-scale genome assembly of the rough periwinkle Littorina saxatilis.</title>
        <authorList>
            <person name="De Jode A."/>
            <person name="Faria R."/>
            <person name="Formenti G."/>
            <person name="Sims Y."/>
            <person name="Smith T.P."/>
            <person name="Tracey A."/>
            <person name="Wood J.M.D."/>
            <person name="Zagrodzka Z.B."/>
            <person name="Johannesson K."/>
            <person name="Butlin R.K."/>
            <person name="Leder E.H."/>
        </authorList>
    </citation>
    <scope>NUCLEOTIDE SEQUENCE [LARGE SCALE GENOMIC DNA]</scope>
    <source>
        <strain evidence="4">Snail1</strain>
        <tissue evidence="4">Muscle</tissue>
    </source>
</reference>
<name>A0AAN9BDS3_9CAEN</name>
<dbReference type="EMBL" id="JBAMIC010000008">
    <property type="protein sequence ID" value="KAK7104246.1"/>
    <property type="molecule type" value="Genomic_DNA"/>
</dbReference>
<evidence type="ECO:0000313" key="4">
    <source>
        <dbReference type="EMBL" id="KAK7104246.1"/>
    </source>
</evidence>
<evidence type="ECO:0000256" key="1">
    <source>
        <dbReference type="ARBA" id="ARBA00022441"/>
    </source>
</evidence>
<dbReference type="Gene3D" id="2.120.10.80">
    <property type="entry name" value="Kelch-type beta propeller"/>
    <property type="match status" value="2"/>
</dbReference>
<dbReference type="InterPro" id="IPR015915">
    <property type="entry name" value="Kelch-typ_b-propeller"/>
</dbReference>
<dbReference type="Proteomes" id="UP001374579">
    <property type="component" value="Unassembled WGS sequence"/>
</dbReference>
<proteinExistence type="predicted"/>
<dbReference type="AlphaFoldDB" id="A0AAN9BDS3"/>
<dbReference type="Pfam" id="PF24681">
    <property type="entry name" value="Kelch_KLHDC2_KLHL20_DRC7"/>
    <property type="match status" value="2"/>
</dbReference>
<accession>A0AAN9BDS3</accession>
<evidence type="ECO:0000256" key="3">
    <source>
        <dbReference type="SAM" id="MobiDB-lite"/>
    </source>
</evidence>